<dbReference type="GO" id="GO:0006400">
    <property type="term" value="P:tRNA modification"/>
    <property type="evidence" value="ECO:0007669"/>
    <property type="project" value="InterPro"/>
</dbReference>
<dbReference type="Pfam" id="PF01702">
    <property type="entry name" value="TGT"/>
    <property type="match status" value="2"/>
</dbReference>
<keyword evidence="1 5" id="KW-0963">Cytoplasm</keyword>
<evidence type="ECO:0000256" key="5">
    <source>
        <dbReference type="HAMAP-Rule" id="MF_03043"/>
    </source>
</evidence>
<evidence type="ECO:0000256" key="3">
    <source>
        <dbReference type="ARBA" id="ARBA00022723"/>
    </source>
</evidence>
<keyword evidence="6" id="KW-1133">Transmembrane helix</keyword>
<feature type="binding site" evidence="5">
    <location>
        <position position="421"/>
    </location>
    <ligand>
        <name>Zn(2+)</name>
        <dbReference type="ChEBI" id="CHEBI:29105"/>
    </ligand>
</feature>
<dbReference type="InterPro" id="IPR028592">
    <property type="entry name" value="QTRTD1"/>
</dbReference>
<dbReference type="AlphaFoldDB" id="A0A5A7PPF0"/>
<keyword evidence="4 5" id="KW-0862">Zinc</keyword>
<dbReference type="EMBL" id="BKCP01004849">
    <property type="protein sequence ID" value="GER34207.1"/>
    <property type="molecule type" value="Genomic_DNA"/>
</dbReference>
<comment type="subcellular location">
    <subcellularLocation>
        <location evidence="5">Cytoplasm</location>
    </subcellularLocation>
</comment>
<comment type="function">
    <text evidence="5">Non-catalytic subunit of the queuine tRNA-ribosyltransferase (TGT) that catalyzes the base-exchange of a guanine (G) residue with queuine (Q) at position 34 (anticodon wobble position) in tRNAs with GU(N) anticodons (tRNA-Asp, -Asn, -His and -Tyr), resulting in the hypermodified nucleoside queuosine (7-(((4,5-cis-dihydroxy-2-cyclopenten-1-yl)amino)methyl)-7-deazaguanosine).</text>
</comment>
<evidence type="ECO:0000256" key="4">
    <source>
        <dbReference type="ARBA" id="ARBA00022833"/>
    </source>
</evidence>
<organism evidence="8 9">
    <name type="scientific">Striga asiatica</name>
    <name type="common">Asiatic witchweed</name>
    <name type="synonym">Buchnera asiatica</name>
    <dbReference type="NCBI Taxonomy" id="4170"/>
    <lineage>
        <taxon>Eukaryota</taxon>
        <taxon>Viridiplantae</taxon>
        <taxon>Streptophyta</taxon>
        <taxon>Embryophyta</taxon>
        <taxon>Tracheophyta</taxon>
        <taxon>Spermatophyta</taxon>
        <taxon>Magnoliopsida</taxon>
        <taxon>eudicotyledons</taxon>
        <taxon>Gunneridae</taxon>
        <taxon>Pentapetalae</taxon>
        <taxon>asterids</taxon>
        <taxon>lamiids</taxon>
        <taxon>Lamiales</taxon>
        <taxon>Orobanchaceae</taxon>
        <taxon>Buchnereae</taxon>
        <taxon>Striga</taxon>
    </lineage>
</organism>
<evidence type="ECO:0000313" key="8">
    <source>
        <dbReference type="EMBL" id="GER34207.1"/>
    </source>
</evidence>
<feature type="domain" description="tRNA-guanine(15) transglycosylase-like" evidence="7">
    <location>
        <begin position="305"/>
        <end position="484"/>
    </location>
</feature>
<feature type="binding site" evidence="5">
    <location>
        <position position="426"/>
    </location>
    <ligand>
        <name>Zn(2+)</name>
        <dbReference type="ChEBI" id="CHEBI:29105"/>
    </ligand>
</feature>
<dbReference type="InterPro" id="IPR002616">
    <property type="entry name" value="tRNA_ribo_trans-like"/>
</dbReference>
<keyword evidence="6" id="KW-0472">Membrane</keyword>
<comment type="cofactor">
    <cofactor evidence="5">
        <name>Zn(2+)</name>
        <dbReference type="ChEBI" id="CHEBI:29105"/>
    </cofactor>
    <text evidence="5">Binds 1 zinc ion per subunit.</text>
</comment>
<keyword evidence="8" id="KW-0808">Transferase</keyword>
<evidence type="ECO:0000256" key="6">
    <source>
        <dbReference type="SAM" id="Phobius"/>
    </source>
</evidence>
<evidence type="ECO:0000256" key="2">
    <source>
        <dbReference type="ARBA" id="ARBA00022694"/>
    </source>
</evidence>
<evidence type="ECO:0000259" key="7">
    <source>
        <dbReference type="Pfam" id="PF01702"/>
    </source>
</evidence>
<dbReference type="InterPro" id="IPR050852">
    <property type="entry name" value="Queuine_tRNA-ribosyltrfase"/>
</dbReference>
<keyword evidence="6" id="KW-0812">Transmembrane</keyword>
<dbReference type="HAMAP" id="MF_03043">
    <property type="entry name" value="QTRT2"/>
    <property type="match status" value="1"/>
</dbReference>
<feature type="binding site" evidence="5">
    <location>
        <position position="452"/>
    </location>
    <ligand>
        <name>Zn(2+)</name>
        <dbReference type="ChEBI" id="CHEBI:29105"/>
    </ligand>
</feature>
<comment type="subunit">
    <text evidence="5">Heterodimer of a catalytic subunit and an accessory subunit.</text>
</comment>
<protein>
    <recommendedName>
        <fullName evidence="5">Queuine tRNA-ribosyltransferase accessory subunit 2</fullName>
    </recommendedName>
    <alternativeName>
        <fullName evidence="5">Queuine tRNA-ribosyltransferase domain-containing protein 1</fullName>
    </alternativeName>
</protein>
<feature type="transmembrane region" description="Helical" evidence="6">
    <location>
        <begin position="66"/>
        <end position="86"/>
    </location>
</feature>
<dbReference type="GO" id="GO:0008479">
    <property type="term" value="F:tRNA-guanosine(34) queuine transglycosylase activity"/>
    <property type="evidence" value="ECO:0007669"/>
    <property type="project" value="UniProtKB-UniRule"/>
</dbReference>
<dbReference type="OrthoDB" id="27601at2759"/>
<evidence type="ECO:0000256" key="1">
    <source>
        <dbReference type="ARBA" id="ARBA00022490"/>
    </source>
</evidence>
<dbReference type="Gene3D" id="3.20.20.105">
    <property type="entry name" value="Queuine tRNA-ribosyltransferase-like"/>
    <property type="match status" value="1"/>
</dbReference>
<comment type="similarity">
    <text evidence="5">Belongs to the queuine tRNA-ribosyltransferase family. QTRT2 subfamily.</text>
</comment>
<dbReference type="NCBIfam" id="TIGR00449">
    <property type="entry name" value="tgt_general"/>
    <property type="match status" value="1"/>
</dbReference>
<gene>
    <name evidence="8" type="ORF">STAS_10399</name>
</gene>
<dbReference type="GO" id="GO:0046872">
    <property type="term" value="F:metal ion binding"/>
    <property type="evidence" value="ECO:0007669"/>
    <property type="project" value="UniProtKB-KW"/>
</dbReference>
<reference evidence="9" key="1">
    <citation type="journal article" date="2019" name="Curr. Biol.">
        <title>Genome Sequence of Striga asiatica Provides Insight into the Evolution of Plant Parasitism.</title>
        <authorList>
            <person name="Yoshida S."/>
            <person name="Kim S."/>
            <person name="Wafula E.K."/>
            <person name="Tanskanen J."/>
            <person name="Kim Y.M."/>
            <person name="Honaas L."/>
            <person name="Yang Z."/>
            <person name="Spallek T."/>
            <person name="Conn C.E."/>
            <person name="Ichihashi Y."/>
            <person name="Cheong K."/>
            <person name="Cui S."/>
            <person name="Der J.P."/>
            <person name="Gundlach H."/>
            <person name="Jiao Y."/>
            <person name="Hori C."/>
            <person name="Ishida J.K."/>
            <person name="Kasahara H."/>
            <person name="Kiba T."/>
            <person name="Kim M.S."/>
            <person name="Koo N."/>
            <person name="Laohavisit A."/>
            <person name="Lee Y.H."/>
            <person name="Lumba S."/>
            <person name="McCourt P."/>
            <person name="Mortimer J.C."/>
            <person name="Mutuku J.M."/>
            <person name="Nomura T."/>
            <person name="Sasaki-Sekimoto Y."/>
            <person name="Seto Y."/>
            <person name="Wang Y."/>
            <person name="Wakatake T."/>
            <person name="Sakakibara H."/>
            <person name="Demura T."/>
            <person name="Yamaguchi S."/>
            <person name="Yoneyama K."/>
            <person name="Manabe R.I."/>
            <person name="Nelson D.C."/>
            <person name="Schulman A.H."/>
            <person name="Timko M.P."/>
            <person name="dePamphilis C.W."/>
            <person name="Choi D."/>
            <person name="Shirasu K."/>
        </authorList>
    </citation>
    <scope>NUCLEOTIDE SEQUENCE [LARGE SCALE GENOMIC DNA]</scope>
    <source>
        <strain evidence="9">cv. UVA1</strain>
    </source>
</reference>
<keyword evidence="2 5" id="KW-0819">tRNA processing</keyword>
<dbReference type="GO" id="GO:0005737">
    <property type="term" value="C:cytoplasm"/>
    <property type="evidence" value="ECO:0007669"/>
    <property type="project" value="UniProtKB-SubCell"/>
</dbReference>
<feature type="domain" description="tRNA-guanine(15) transglycosylase-like" evidence="7">
    <location>
        <begin position="125"/>
        <end position="289"/>
    </location>
</feature>
<dbReference type="InterPro" id="IPR036511">
    <property type="entry name" value="TGT-like_sf"/>
</dbReference>
<accession>A0A5A7PPF0</accession>
<dbReference type="SUPFAM" id="SSF51713">
    <property type="entry name" value="tRNA-guanine transglycosylase"/>
    <property type="match status" value="1"/>
</dbReference>
<name>A0A5A7PPF0_STRAF</name>
<proteinExistence type="inferred from homology"/>
<keyword evidence="3 5" id="KW-0479">Metal-binding</keyword>
<dbReference type="PANTHER" id="PTHR46064">
    <property type="entry name" value="QUEUINE TRNA-RIBOSYLTRANSFERASE ACCESSORY SUBUNIT 2"/>
    <property type="match status" value="1"/>
</dbReference>
<comment type="caution">
    <text evidence="8">The sequence shown here is derived from an EMBL/GenBank/DDBJ whole genome shotgun (WGS) entry which is preliminary data.</text>
</comment>
<dbReference type="Proteomes" id="UP000325081">
    <property type="component" value="Unassembled WGS sequence"/>
</dbReference>
<evidence type="ECO:0000313" key="9">
    <source>
        <dbReference type="Proteomes" id="UP000325081"/>
    </source>
</evidence>
<dbReference type="PANTHER" id="PTHR46064:SF1">
    <property type="entry name" value="QUEUINE TRNA-RIBOSYLTRANSFERASE ACCESSORY SUBUNIT 2"/>
    <property type="match status" value="1"/>
</dbReference>
<sequence>MKFSAKAWSQGGAARAGVLQVGGFSTETPALLLHTRKGLPAFITPDLLSDLPTPDSRLLQFSPLHLYAFIYPFLVLSVILEFYSGFHFRSFSTLVSTSDLYAADKLSPSHACVRVCVSSWEGISLKTISDLGGLHKMVGLDEHAFVAVPRDSVISLPDYQSTNKIGASFETPSGRLLMKPMQYVEMISSMKPNMWATLADEVPTWVSQKRNRASVDRTVRWLDDCLKSAFTNNTGGAVFGSIVGGSNIEERKRCAQEVAKRNVSGFYLGGFGVGESMDERPSVLSAITRLPALDIVSWFYCKYYDQKFDVEELIEKVKEILPEDKPRQICGLGLPEEVLQGVAAGVDLFDSTKKTETNSGMHDRYIYHLTLGAFALTFPLEENGRHNSYVDQLCDAGNDGTKINLRATIYRKDMSPILDGCKCYTCQNHTKAYINHLFNVHEMLAHILLEIHNTHHYLGFFRAIREAIKRGAFEEFHLNFVRNRRDHILDTAFNS</sequence>
<feature type="binding site" evidence="5">
    <location>
        <position position="423"/>
    </location>
    <ligand>
        <name>Zn(2+)</name>
        <dbReference type="ChEBI" id="CHEBI:29105"/>
    </ligand>
</feature>
<keyword evidence="9" id="KW-1185">Reference proteome</keyword>